<feature type="region of interest" description="Disordered" evidence="1">
    <location>
        <begin position="103"/>
        <end position="139"/>
    </location>
</feature>
<feature type="transmembrane region" description="Helical" evidence="2">
    <location>
        <begin position="148"/>
        <end position="171"/>
    </location>
</feature>
<feature type="signal peptide" evidence="3">
    <location>
        <begin position="1"/>
        <end position="22"/>
    </location>
</feature>
<keyword evidence="5" id="KW-1185">Reference proteome</keyword>
<name>A0A9P6EN62_9AGAR</name>
<keyword evidence="2" id="KW-0812">Transmembrane</keyword>
<gene>
    <name evidence="4" type="ORF">CPB83DRAFT_848045</name>
</gene>
<evidence type="ECO:0000313" key="5">
    <source>
        <dbReference type="Proteomes" id="UP000807306"/>
    </source>
</evidence>
<comment type="caution">
    <text evidence="4">The sequence shown here is derived from an EMBL/GenBank/DDBJ whole genome shotgun (WGS) entry which is preliminary data.</text>
</comment>
<dbReference type="Proteomes" id="UP000807306">
    <property type="component" value="Unassembled WGS sequence"/>
</dbReference>
<protein>
    <submittedName>
        <fullName evidence="4">Uncharacterized protein</fullName>
    </submittedName>
</protein>
<dbReference type="OrthoDB" id="3266475at2759"/>
<evidence type="ECO:0000256" key="1">
    <source>
        <dbReference type="SAM" id="MobiDB-lite"/>
    </source>
</evidence>
<keyword evidence="2" id="KW-1133">Transmembrane helix</keyword>
<evidence type="ECO:0000313" key="4">
    <source>
        <dbReference type="EMBL" id="KAF9531928.1"/>
    </source>
</evidence>
<organism evidence="4 5">
    <name type="scientific">Crepidotus variabilis</name>
    <dbReference type="NCBI Taxonomy" id="179855"/>
    <lineage>
        <taxon>Eukaryota</taxon>
        <taxon>Fungi</taxon>
        <taxon>Dikarya</taxon>
        <taxon>Basidiomycota</taxon>
        <taxon>Agaricomycotina</taxon>
        <taxon>Agaricomycetes</taxon>
        <taxon>Agaricomycetidae</taxon>
        <taxon>Agaricales</taxon>
        <taxon>Agaricineae</taxon>
        <taxon>Crepidotaceae</taxon>
        <taxon>Crepidotus</taxon>
    </lineage>
</organism>
<feature type="chain" id="PRO_5040191934" evidence="3">
    <location>
        <begin position="23"/>
        <end position="257"/>
    </location>
</feature>
<feature type="compositionally biased region" description="Low complexity" evidence="1">
    <location>
        <begin position="106"/>
        <end position="128"/>
    </location>
</feature>
<accession>A0A9P6EN62</accession>
<keyword evidence="2" id="KW-0472">Membrane</keyword>
<evidence type="ECO:0000256" key="3">
    <source>
        <dbReference type="SAM" id="SignalP"/>
    </source>
</evidence>
<keyword evidence="3" id="KW-0732">Signal</keyword>
<dbReference type="AlphaFoldDB" id="A0A9P6EN62"/>
<dbReference type="EMBL" id="MU157833">
    <property type="protein sequence ID" value="KAF9531928.1"/>
    <property type="molecule type" value="Genomic_DNA"/>
</dbReference>
<evidence type="ECO:0000256" key="2">
    <source>
        <dbReference type="SAM" id="Phobius"/>
    </source>
</evidence>
<reference evidence="4" key="1">
    <citation type="submission" date="2020-11" db="EMBL/GenBank/DDBJ databases">
        <authorList>
            <consortium name="DOE Joint Genome Institute"/>
            <person name="Ahrendt S."/>
            <person name="Riley R."/>
            <person name="Andreopoulos W."/>
            <person name="Labutti K."/>
            <person name="Pangilinan J."/>
            <person name="Ruiz-Duenas F.J."/>
            <person name="Barrasa J.M."/>
            <person name="Sanchez-Garcia M."/>
            <person name="Camarero S."/>
            <person name="Miyauchi S."/>
            <person name="Serrano A."/>
            <person name="Linde D."/>
            <person name="Babiker R."/>
            <person name="Drula E."/>
            <person name="Ayuso-Fernandez I."/>
            <person name="Pacheco R."/>
            <person name="Padilla G."/>
            <person name="Ferreira P."/>
            <person name="Barriuso J."/>
            <person name="Kellner H."/>
            <person name="Castanera R."/>
            <person name="Alfaro M."/>
            <person name="Ramirez L."/>
            <person name="Pisabarro A.G."/>
            <person name="Kuo A."/>
            <person name="Tritt A."/>
            <person name="Lipzen A."/>
            <person name="He G."/>
            <person name="Yan M."/>
            <person name="Ng V."/>
            <person name="Cullen D."/>
            <person name="Martin F."/>
            <person name="Rosso M.-N."/>
            <person name="Henrissat B."/>
            <person name="Hibbett D."/>
            <person name="Martinez A.T."/>
            <person name="Grigoriev I.V."/>
        </authorList>
    </citation>
    <scope>NUCLEOTIDE SEQUENCE</scope>
    <source>
        <strain evidence="4">CBS 506.95</strain>
    </source>
</reference>
<sequence length="257" mass="27137">MKMRAIHLIILICFLCIDLAHCRPWLSLPSYALAARDLLGIIGDDVNNAATPVTLPIVKETPISSNPPGQISPTALSTLTASTSTPTAGALNSIGALGVSRLPEAPQSTDSLSLSQSDSPTSTSSPTPSGSPWVGDASSTPPAELTQWKVIGIGVITVTFIAIIILAVSFFDSWWGFIRAVFFGGPGGKGKLQGEETMVPDHQIWEINLASEDGHRYPTMASLESIAKEKDRLSQWSLGESVHGNKATMPELAYGGV</sequence>
<proteinExistence type="predicted"/>